<dbReference type="KEGG" id="amob:HG15A2_35560"/>
<dbReference type="Proteomes" id="UP000319852">
    <property type="component" value="Chromosome"/>
</dbReference>
<proteinExistence type="predicted"/>
<feature type="domain" description="Ice-binding protein C-terminal" evidence="1">
    <location>
        <begin position="195"/>
        <end position="218"/>
    </location>
</feature>
<evidence type="ECO:0000313" key="3">
    <source>
        <dbReference type="Proteomes" id="UP000319852"/>
    </source>
</evidence>
<dbReference type="AlphaFoldDB" id="A0A517MZB3"/>
<dbReference type="NCBIfam" id="TIGR02595">
    <property type="entry name" value="PEP_CTERM"/>
    <property type="match status" value="1"/>
</dbReference>
<dbReference type="OrthoDB" id="273136at2"/>
<keyword evidence="3" id="KW-1185">Reference proteome</keyword>
<dbReference type="InterPro" id="IPR013424">
    <property type="entry name" value="Ice-binding_C"/>
</dbReference>
<name>A0A517MZB3_9BACT</name>
<dbReference type="RefSeq" id="WP_145061579.1">
    <property type="nucleotide sequence ID" value="NZ_CP036263.1"/>
</dbReference>
<reference evidence="2 3" key="1">
    <citation type="submission" date="2019-02" db="EMBL/GenBank/DDBJ databases">
        <title>Deep-cultivation of Planctomycetes and their phenomic and genomic characterization uncovers novel biology.</title>
        <authorList>
            <person name="Wiegand S."/>
            <person name="Jogler M."/>
            <person name="Boedeker C."/>
            <person name="Pinto D."/>
            <person name="Vollmers J."/>
            <person name="Rivas-Marin E."/>
            <person name="Kohn T."/>
            <person name="Peeters S.H."/>
            <person name="Heuer A."/>
            <person name="Rast P."/>
            <person name="Oberbeckmann S."/>
            <person name="Bunk B."/>
            <person name="Jeske O."/>
            <person name="Meyerdierks A."/>
            <person name="Storesund J.E."/>
            <person name="Kallscheuer N."/>
            <person name="Luecker S."/>
            <person name="Lage O.M."/>
            <person name="Pohl T."/>
            <person name="Merkel B.J."/>
            <person name="Hornburger P."/>
            <person name="Mueller R.-W."/>
            <person name="Bruemmer F."/>
            <person name="Labrenz M."/>
            <person name="Spormann A.M."/>
            <person name="Op den Camp H."/>
            <person name="Overmann J."/>
            <person name="Amann R."/>
            <person name="Jetten M.S.M."/>
            <person name="Mascher T."/>
            <person name="Medema M.H."/>
            <person name="Devos D.P."/>
            <person name="Kaster A.-K."/>
            <person name="Ovreas L."/>
            <person name="Rohde M."/>
            <person name="Galperin M.Y."/>
            <person name="Jogler C."/>
        </authorList>
    </citation>
    <scope>NUCLEOTIDE SEQUENCE [LARGE SCALE GENOMIC DNA]</scope>
    <source>
        <strain evidence="2 3">HG15A2</strain>
    </source>
</reference>
<dbReference type="EMBL" id="CP036263">
    <property type="protein sequence ID" value="QDT00220.1"/>
    <property type="molecule type" value="Genomic_DNA"/>
</dbReference>
<protein>
    <submittedName>
        <fullName evidence="2">PEP-CTERM motif protein</fullName>
    </submittedName>
</protein>
<dbReference type="Pfam" id="PF07589">
    <property type="entry name" value="PEP-CTERM"/>
    <property type="match status" value="1"/>
</dbReference>
<evidence type="ECO:0000313" key="2">
    <source>
        <dbReference type="EMBL" id="QDT00220.1"/>
    </source>
</evidence>
<gene>
    <name evidence="2" type="ORF">HG15A2_35560</name>
</gene>
<organism evidence="2 3">
    <name type="scientific">Adhaeretor mobilis</name>
    <dbReference type="NCBI Taxonomy" id="1930276"/>
    <lineage>
        <taxon>Bacteria</taxon>
        <taxon>Pseudomonadati</taxon>
        <taxon>Planctomycetota</taxon>
        <taxon>Planctomycetia</taxon>
        <taxon>Pirellulales</taxon>
        <taxon>Lacipirellulaceae</taxon>
        <taxon>Adhaeretor</taxon>
    </lineage>
</organism>
<sequence>MNSQELCCAATEDDSLSNSKWKSIKRTAAYSLAAGAANVGLSSDVEAAPVYSGIQNIAIGQLGAQDLNLDGDAYNDVLLKNYVFGGNYQGATVNYAPGQLVGFNAGLNYVSALSIGDPIDGTTVGPSFTGSMAYGNNANSQFDSVTDAYIGLSFPINAVNHFGWVRVDVDNAAGTFLIKDWAYEAEPGVGIAAGQIPEPSTLGLLAAGALGLTAMRRRSQPNA</sequence>
<accession>A0A517MZB3</accession>
<evidence type="ECO:0000259" key="1">
    <source>
        <dbReference type="Pfam" id="PF07589"/>
    </source>
</evidence>